<organism evidence="1">
    <name type="scientific">bioreactor metagenome</name>
    <dbReference type="NCBI Taxonomy" id="1076179"/>
    <lineage>
        <taxon>unclassified sequences</taxon>
        <taxon>metagenomes</taxon>
        <taxon>ecological metagenomes</taxon>
    </lineage>
</organism>
<dbReference type="AlphaFoldDB" id="A0A645F801"/>
<gene>
    <name evidence="1" type="ORF">SDC9_157783</name>
</gene>
<accession>A0A645F801</accession>
<sequence>MRRAHLLDGIALVKFLARLASSNQTYNEISLAKELERARSESDEYLGPSFAPIAGYRGHGVLRWNERQIF</sequence>
<reference evidence="1" key="1">
    <citation type="submission" date="2019-08" db="EMBL/GenBank/DDBJ databases">
        <authorList>
            <person name="Kucharzyk K."/>
            <person name="Murdoch R.W."/>
            <person name="Higgins S."/>
            <person name="Loffler F."/>
        </authorList>
    </citation>
    <scope>NUCLEOTIDE SEQUENCE</scope>
</reference>
<dbReference type="Gene3D" id="3.90.230.10">
    <property type="entry name" value="Creatinase/methionine aminopeptidase superfamily"/>
    <property type="match status" value="1"/>
</dbReference>
<name>A0A645F801_9ZZZZ</name>
<comment type="caution">
    <text evidence="1">The sequence shown here is derived from an EMBL/GenBank/DDBJ whole genome shotgun (WGS) entry which is preliminary data.</text>
</comment>
<dbReference type="EMBL" id="VSSQ01056647">
    <property type="protein sequence ID" value="MPN10488.1"/>
    <property type="molecule type" value="Genomic_DNA"/>
</dbReference>
<protein>
    <submittedName>
        <fullName evidence="1">Uncharacterized protein</fullName>
    </submittedName>
</protein>
<evidence type="ECO:0000313" key="1">
    <source>
        <dbReference type="EMBL" id="MPN10488.1"/>
    </source>
</evidence>
<dbReference type="InterPro" id="IPR036005">
    <property type="entry name" value="Creatinase/aminopeptidase-like"/>
</dbReference>
<proteinExistence type="predicted"/>